<dbReference type="InterPro" id="IPR032675">
    <property type="entry name" value="LRR_dom_sf"/>
</dbReference>
<dbReference type="Proteomes" id="UP000215914">
    <property type="component" value="Chromosome 14"/>
</dbReference>
<dbReference type="Pfam" id="PF23247">
    <property type="entry name" value="LRR_RPS2"/>
    <property type="match status" value="2"/>
</dbReference>
<dbReference type="EMBL" id="CM007903">
    <property type="protein sequence ID" value="OTF96919.1"/>
    <property type="molecule type" value="Genomic_DNA"/>
</dbReference>
<gene>
    <name evidence="3" type="ORF">HannXRQ_Chr14g0428811</name>
</gene>
<protein>
    <submittedName>
        <fullName evidence="3">Putative leucine-rich repeat domain, L domain-like protein</fullName>
    </submittedName>
</protein>
<sequence>MEKLKQIWAPDIQEVNEISMLREIEVERCDSLVNLFPTNSMRKMNHLERLIVKECGSLEMIFNIDLDYVRHEVEQVSNNSSLRSIGVFKSSNLREVWRTIGDENNSSSSGSLLISGFEALERIYVESCTGFRSLFTPSNTNVKLDMRALTTIIIRNFLDREQALLQRKRKGGDNFSSDASPSNVMQKQHDDNLSSIVFPGNLLHSFHYLQRLDMMGYDGVEVVFEIESPSNGELVTTTNNQLLLPNLQDLSVCHMERMTHVWKCNNWNKFLTLQKQSSFHNLTTISVAECPRIKYLFSPLMAKFLTNLKKVYITSCDGMEEIVSKRDDKDEDEEVTTPTYNYNLFPYLHSLGFYSLRNLKRIGGSCDDEKGTTNVIHDQLQFPKVGLVSWSLCQYSREIRITLCDTLSSVIPSYATREMNNLKCWK</sequence>
<organism evidence="3 4">
    <name type="scientific">Helianthus annuus</name>
    <name type="common">Common sunflower</name>
    <dbReference type="NCBI Taxonomy" id="4232"/>
    <lineage>
        <taxon>Eukaryota</taxon>
        <taxon>Viridiplantae</taxon>
        <taxon>Streptophyta</taxon>
        <taxon>Embryophyta</taxon>
        <taxon>Tracheophyta</taxon>
        <taxon>Spermatophyta</taxon>
        <taxon>Magnoliopsida</taxon>
        <taxon>eudicotyledons</taxon>
        <taxon>Gunneridae</taxon>
        <taxon>Pentapetalae</taxon>
        <taxon>asterids</taxon>
        <taxon>campanulids</taxon>
        <taxon>Asterales</taxon>
        <taxon>Asteraceae</taxon>
        <taxon>Asteroideae</taxon>
        <taxon>Heliantheae alliance</taxon>
        <taxon>Heliantheae</taxon>
        <taxon>Helianthus</taxon>
    </lineage>
</organism>
<dbReference type="PANTHER" id="PTHR33463">
    <property type="entry name" value="NB-ARC DOMAIN-CONTAINING PROTEIN-RELATED"/>
    <property type="match status" value="1"/>
</dbReference>
<evidence type="ECO:0000313" key="3">
    <source>
        <dbReference type="EMBL" id="OTF96919.1"/>
    </source>
</evidence>
<dbReference type="SUPFAM" id="SSF52047">
    <property type="entry name" value="RNI-like"/>
    <property type="match status" value="1"/>
</dbReference>
<dbReference type="Gene3D" id="3.80.10.10">
    <property type="entry name" value="Ribonuclease Inhibitor"/>
    <property type="match status" value="1"/>
</dbReference>
<dbReference type="InParanoid" id="A0A251SDI5"/>
<proteinExistence type="predicted"/>
<accession>A0A251SDI5</accession>
<dbReference type="InterPro" id="IPR050905">
    <property type="entry name" value="Plant_NBS-LRR"/>
</dbReference>
<reference evidence="4" key="1">
    <citation type="journal article" date="2017" name="Nature">
        <title>The sunflower genome provides insights into oil metabolism, flowering and Asterid evolution.</title>
        <authorList>
            <person name="Badouin H."/>
            <person name="Gouzy J."/>
            <person name="Grassa C.J."/>
            <person name="Murat F."/>
            <person name="Staton S.E."/>
            <person name="Cottret L."/>
            <person name="Lelandais-Briere C."/>
            <person name="Owens G.L."/>
            <person name="Carrere S."/>
            <person name="Mayjonade B."/>
            <person name="Legrand L."/>
            <person name="Gill N."/>
            <person name="Kane N.C."/>
            <person name="Bowers J.E."/>
            <person name="Hubner S."/>
            <person name="Bellec A."/>
            <person name="Berard A."/>
            <person name="Berges H."/>
            <person name="Blanchet N."/>
            <person name="Boniface M.C."/>
            <person name="Brunel D."/>
            <person name="Catrice O."/>
            <person name="Chaidir N."/>
            <person name="Claudel C."/>
            <person name="Donnadieu C."/>
            <person name="Faraut T."/>
            <person name="Fievet G."/>
            <person name="Helmstetter N."/>
            <person name="King M."/>
            <person name="Knapp S.J."/>
            <person name="Lai Z."/>
            <person name="Le Paslier M.C."/>
            <person name="Lippi Y."/>
            <person name="Lorenzon L."/>
            <person name="Mandel J.R."/>
            <person name="Marage G."/>
            <person name="Marchand G."/>
            <person name="Marquand E."/>
            <person name="Bret-Mestries E."/>
            <person name="Morien E."/>
            <person name="Nambeesan S."/>
            <person name="Nguyen T."/>
            <person name="Pegot-Espagnet P."/>
            <person name="Pouilly N."/>
            <person name="Raftis F."/>
            <person name="Sallet E."/>
            <person name="Schiex T."/>
            <person name="Thomas J."/>
            <person name="Vandecasteele C."/>
            <person name="Vares D."/>
            <person name="Vear F."/>
            <person name="Vautrin S."/>
            <person name="Crespi M."/>
            <person name="Mangin B."/>
            <person name="Burke J.M."/>
            <person name="Salse J."/>
            <person name="Munos S."/>
            <person name="Vincourt P."/>
            <person name="Rieseberg L.H."/>
            <person name="Langlade N.B."/>
        </authorList>
    </citation>
    <scope>NUCLEOTIDE SEQUENCE [LARGE SCALE GENOMIC DNA]</scope>
    <source>
        <strain evidence="4">cv. SF193</strain>
    </source>
</reference>
<feature type="domain" description="Disease resistance protein At4g27190-like leucine-rich repeats" evidence="2">
    <location>
        <begin position="2"/>
        <end position="156"/>
    </location>
</feature>
<keyword evidence="4" id="KW-1185">Reference proteome</keyword>
<name>A0A251SDI5_HELAN</name>
<evidence type="ECO:0000313" key="4">
    <source>
        <dbReference type="Proteomes" id="UP000215914"/>
    </source>
</evidence>
<feature type="domain" description="Disease resistance protein At4g27190-like leucine-rich repeats" evidence="2">
    <location>
        <begin position="191"/>
        <end position="316"/>
    </location>
</feature>
<keyword evidence="1" id="KW-0611">Plant defense</keyword>
<dbReference type="InterPro" id="IPR057135">
    <property type="entry name" value="At4g27190-like_LRR"/>
</dbReference>
<evidence type="ECO:0000259" key="2">
    <source>
        <dbReference type="Pfam" id="PF23247"/>
    </source>
</evidence>
<dbReference type="AlphaFoldDB" id="A0A251SDI5"/>
<dbReference type="PANTHER" id="PTHR33463:SF134">
    <property type="entry name" value="LEUCINE-RICH REPEAT DOMAIN, L DOMAIN-LIKE PROTEIN-RELATED"/>
    <property type="match status" value="1"/>
</dbReference>
<dbReference type="STRING" id="4232.A0A251SDI5"/>
<evidence type="ECO:0000256" key="1">
    <source>
        <dbReference type="ARBA" id="ARBA00022821"/>
    </source>
</evidence>